<protein>
    <submittedName>
        <fullName evidence="4">GNAT family N-acetyltransferase</fullName>
    </submittedName>
</protein>
<evidence type="ECO:0000259" key="3">
    <source>
        <dbReference type="PROSITE" id="PS51186"/>
    </source>
</evidence>
<evidence type="ECO:0000313" key="4">
    <source>
        <dbReference type="EMBL" id="GAA3615894.1"/>
    </source>
</evidence>
<organism evidence="4 5">
    <name type="scientific">Kineosporia mesophila</name>
    <dbReference type="NCBI Taxonomy" id="566012"/>
    <lineage>
        <taxon>Bacteria</taxon>
        <taxon>Bacillati</taxon>
        <taxon>Actinomycetota</taxon>
        <taxon>Actinomycetes</taxon>
        <taxon>Kineosporiales</taxon>
        <taxon>Kineosporiaceae</taxon>
        <taxon>Kineosporia</taxon>
    </lineage>
</organism>
<evidence type="ECO:0000256" key="1">
    <source>
        <dbReference type="ARBA" id="ARBA00022679"/>
    </source>
</evidence>
<keyword evidence="2" id="KW-0012">Acyltransferase</keyword>
<feature type="domain" description="N-acetyltransferase" evidence="3">
    <location>
        <begin position="12"/>
        <end position="164"/>
    </location>
</feature>
<accession>A0ABP6ZP16</accession>
<dbReference type="InterPro" id="IPR016181">
    <property type="entry name" value="Acyl_CoA_acyltransferase"/>
</dbReference>
<dbReference type="InterPro" id="IPR050832">
    <property type="entry name" value="Bact_Acetyltransf"/>
</dbReference>
<name>A0ABP6ZP16_9ACTN</name>
<gene>
    <name evidence="4" type="ORF">GCM10022223_35240</name>
</gene>
<keyword evidence="5" id="KW-1185">Reference proteome</keyword>
<dbReference type="PANTHER" id="PTHR43877">
    <property type="entry name" value="AMINOALKYLPHOSPHONATE N-ACETYLTRANSFERASE-RELATED-RELATED"/>
    <property type="match status" value="1"/>
</dbReference>
<dbReference type="CDD" id="cd04301">
    <property type="entry name" value="NAT_SF"/>
    <property type="match status" value="1"/>
</dbReference>
<dbReference type="Proteomes" id="UP001501074">
    <property type="component" value="Unassembled WGS sequence"/>
</dbReference>
<sequence length="164" mass="17625">MGAVSNSPVTDLVFRDVPFDSPEAVSLIAEVQQEYVVRYGGPDDTPVDPAEFAPPTGLFTIAEAGGELAGCVGLRGNPAEGEGSVEMKRLYVRPGFRRHGLARRLLASAELRAMALGYTRLILETGTKQPEAVALYRSAGYQPHAGFGLYKDEEGSLHFAKNLD</sequence>
<comment type="caution">
    <text evidence="4">The sequence shown here is derived from an EMBL/GenBank/DDBJ whole genome shotgun (WGS) entry which is preliminary data.</text>
</comment>
<dbReference type="PANTHER" id="PTHR43877:SF2">
    <property type="entry name" value="AMINOALKYLPHOSPHONATE N-ACETYLTRANSFERASE-RELATED"/>
    <property type="match status" value="1"/>
</dbReference>
<dbReference type="InterPro" id="IPR000182">
    <property type="entry name" value="GNAT_dom"/>
</dbReference>
<reference evidence="5" key="1">
    <citation type="journal article" date="2019" name="Int. J. Syst. Evol. Microbiol.">
        <title>The Global Catalogue of Microorganisms (GCM) 10K type strain sequencing project: providing services to taxonomists for standard genome sequencing and annotation.</title>
        <authorList>
            <consortium name="The Broad Institute Genomics Platform"/>
            <consortium name="The Broad Institute Genome Sequencing Center for Infectious Disease"/>
            <person name="Wu L."/>
            <person name="Ma J."/>
        </authorList>
    </citation>
    <scope>NUCLEOTIDE SEQUENCE [LARGE SCALE GENOMIC DNA]</scope>
    <source>
        <strain evidence="5">JCM 16902</strain>
    </source>
</reference>
<evidence type="ECO:0000313" key="5">
    <source>
        <dbReference type="Proteomes" id="UP001501074"/>
    </source>
</evidence>
<dbReference type="EMBL" id="BAAAZO010000006">
    <property type="protein sequence ID" value="GAA3615894.1"/>
    <property type="molecule type" value="Genomic_DNA"/>
</dbReference>
<proteinExistence type="predicted"/>
<dbReference type="SUPFAM" id="SSF55729">
    <property type="entry name" value="Acyl-CoA N-acyltransferases (Nat)"/>
    <property type="match status" value="1"/>
</dbReference>
<evidence type="ECO:0000256" key="2">
    <source>
        <dbReference type="ARBA" id="ARBA00023315"/>
    </source>
</evidence>
<dbReference type="PROSITE" id="PS51186">
    <property type="entry name" value="GNAT"/>
    <property type="match status" value="1"/>
</dbReference>
<dbReference type="Pfam" id="PF00583">
    <property type="entry name" value="Acetyltransf_1"/>
    <property type="match status" value="1"/>
</dbReference>
<keyword evidence="1" id="KW-0808">Transferase</keyword>
<dbReference type="Gene3D" id="3.40.630.30">
    <property type="match status" value="1"/>
</dbReference>